<name>A0A382G2N1_9ZZZZ</name>
<feature type="region of interest" description="Disordered" evidence="1">
    <location>
        <begin position="18"/>
        <end position="50"/>
    </location>
</feature>
<gene>
    <name evidence="2" type="ORF">METZ01_LOCUS221986</name>
</gene>
<feature type="non-terminal residue" evidence="2">
    <location>
        <position position="80"/>
    </location>
</feature>
<reference evidence="2" key="1">
    <citation type="submission" date="2018-05" db="EMBL/GenBank/DDBJ databases">
        <authorList>
            <person name="Lanie J.A."/>
            <person name="Ng W.-L."/>
            <person name="Kazmierczak K.M."/>
            <person name="Andrzejewski T.M."/>
            <person name="Davidsen T.M."/>
            <person name="Wayne K.J."/>
            <person name="Tettelin H."/>
            <person name="Glass J.I."/>
            <person name="Rusch D."/>
            <person name="Podicherti R."/>
            <person name="Tsui H.-C.T."/>
            <person name="Winkler M.E."/>
        </authorList>
    </citation>
    <scope>NUCLEOTIDE SEQUENCE</scope>
</reference>
<accession>A0A382G2N1</accession>
<organism evidence="2">
    <name type="scientific">marine metagenome</name>
    <dbReference type="NCBI Taxonomy" id="408172"/>
    <lineage>
        <taxon>unclassified sequences</taxon>
        <taxon>metagenomes</taxon>
        <taxon>ecological metagenomes</taxon>
    </lineage>
</organism>
<protein>
    <submittedName>
        <fullName evidence="2">Uncharacterized protein</fullName>
    </submittedName>
</protein>
<evidence type="ECO:0000313" key="2">
    <source>
        <dbReference type="EMBL" id="SVB69132.1"/>
    </source>
</evidence>
<sequence>MIRATIILVCLSIVLGCGKKPQPNPNPPAKPEQTNEVKKPSAKPKVDPTKHERFLWEFEMGRGVTSSPTIGSDGTVYVDS</sequence>
<dbReference type="PROSITE" id="PS51257">
    <property type="entry name" value="PROKAR_LIPOPROTEIN"/>
    <property type="match status" value="1"/>
</dbReference>
<dbReference type="EMBL" id="UINC01053065">
    <property type="protein sequence ID" value="SVB69132.1"/>
    <property type="molecule type" value="Genomic_DNA"/>
</dbReference>
<evidence type="ECO:0000256" key="1">
    <source>
        <dbReference type="SAM" id="MobiDB-lite"/>
    </source>
</evidence>
<proteinExistence type="predicted"/>
<dbReference type="AlphaFoldDB" id="A0A382G2N1"/>
<feature type="compositionally biased region" description="Basic and acidic residues" evidence="1">
    <location>
        <begin position="33"/>
        <end position="50"/>
    </location>
</feature>